<gene>
    <name evidence="1" type="ORF">GNZ18_30690</name>
</gene>
<evidence type="ECO:0008006" key="3">
    <source>
        <dbReference type="Google" id="ProtNLM"/>
    </source>
</evidence>
<name>A0A7K1L937_9ACTN</name>
<comment type="caution">
    <text evidence="1">The sequence shown here is derived from an EMBL/GenBank/DDBJ whole genome shotgun (WGS) entry which is preliminary data.</text>
</comment>
<accession>A0A7K1L937</accession>
<protein>
    <recommendedName>
        <fullName evidence="3">Xylose isomerase-like TIM barrel</fullName>
    </recommendedName>
</protein>
<organism evidence="1 2">
    <name type="scientific">Actinomadura litoris</name>
    <dbReference type="NCBI Taxonomy" id="2678616"/>
    <lineage>
        <taxon>Bacteria</taxon>
        <taxon>Bacillati</taxon>
        <taxon>Actinomycetota</taxon>
        <taxon>Actinomycetes</taxon>
        <taxon>Streptosporangiales</taxon>
        <taxon>Thermomonosporaceae</taxon>
        <taxon>Actinomadura</taxon>
    </lineage>
</organism>
<proteinExistence type="predicted"/>
<reference evidence="1 2" key="1">
    <citation type="submission" date="2019-11" db="EMBL/GenBank/DDBJ databases">
        <authorList>
            <person name="Cao P."/>
        </authorList>
    </citation>
    <scope>NUCLEOTIDE SEQUENCE [LARGE SCALE GENOMIC DNA]</scope>
    <source>
        <strain evidence="1 2">NEAU-AAG5</strain>
    </source>
</reference>
<dbReference type="RefSeq" id="WP_156220092.1">
    <property type="nucleotide sequence ID" value="NZ_WOFH01000012.1"/>
</dbReference>
<dbReference type="AlphaFoldDB" id="A0A7K1L937"/>
<dbReference type="EMBL" id="WOFH01000012">
    <property type="protein sequence ID" value="MUN40939.1"/>
    <property type="molecule type" value="Genomic_DNA"/>
</dbReference>
<dbReference type="Proteomes" id="UP000432015">
    <property type="component" value="Unassembled WGS sequence"/>
</dbReference>
<evidence type="ECO:0000313" key="1">
    <source>
        <dbReference type="EMBL" id="MUN40939.1"/>
    </source>
</evidence>
<keyword evidence="2" id="KW-1185">Reference proteome</keyword>
<sequence length="227" mass="23491">MVRLGLSSGSVPGLAAGELAALVRAAGGTVADLRAGKGHRWEEQGIAGLDGLAVSFVGISAVLGADGQDLSAAERYPDRRVKVFAAPGSADAPATAEQMAALTKRRAPERVLVETHRGGASPEELVALCRRHGCRLVLDNLGLDDIADDFASAVPPLAPWTAAVQVKGYDRPEGGGRPPHRPLRATDLGWLGAVAAPGTDITVESRSGTPHEDLTTLRTVWEAIACA</sequence>
<evidence type="ECO:0000313" key="2">
    <source>
        <dbReference type="Proteomes" id="UP000432015"/>
    </source>
</evidence>